<proteinExistence type="predicted"/>
<sequence length="155" mass="16236">MCGKSHGSLESASPLRASLSGETTGLRVLLVDDNSDAVESLGILLGMYGHYVLTCTHPLDALEAAPAFEPDVCILDIGLPSISGHDLARRLQAAGLTRTSFIAVTGYGSDDVRQESASAGFSLHLTKPVDPVYLLEQLCAQHCMTAPKSSANLAP</sequence>
<dbReference type="Gene3D" id="3.40.50.2300">
    <property type="match status" value="1"/>
</dbReference>
<evidence type="ECO:0000256" key="2">
    <source>
        <dbReference type="PROSITE-ProRule" id="PRU00169"/>
    </source>
</evidence>
<dbReference type="Pfam" id="PF00072">
    <property type="entry name" value="Response_reg"/>
    <property type="match status" value="1"/>
</dbReference>
<evidence type="ECO:0000259" key="3">
    <source>
        <dbReference type="PROSITE" id="PS50110"/>
    </source>
</evidence>
<dbReference type="RefSeq" id="WP_135264047.1">
    <property type="nucleotide sequence ID" value="NZ_SMLM01000002.1"/>
</dbReference>
<reference evidence="4 5" key="1">
    <citation type="submission" date="2019-03" db="EMBL/GenBank/DDBJ databases">
        <title>Ramlibacter henchirensis DSM 14656, whole genome shotgun sequence.</title>
        <authorList>
            <person name="Zhang X."/>
            <person name="Feng G."/>
            <person name="Zhu H."/>
        </authorList>
    </citation>
    <scope>NUCLEOTIDE SEQUENCE [LARGE SCALE GENOMIC DNA]</scope>
    <source>
        <strain evidence="4 5">DSM 14656</strain>
    </source>
</reference>
<evidence type="ECO:0000313" key="4">
    <source>
        <dbReference type="EMBL" id="TFZ02522.1"/>
    </source>
</evidence>
<comment type="caution">
    <text evidence="4">The sequence shown here is derived from an EMBL/GenBank/DDBJ whole genome shotgun (WGS) entry which is preliminary data.</text>
</comment>
<dbReference type="InterPro" id="IPR001789">
    <property type="entry name" value="Sig_transdc_resp-reg_receiver"/>
</dbReference>
<organism evidence="4 5">
    <name type="scientific">Ramlibacter henchirensis</name>
    <dbReference type="NCBI Taxonomy" id="204072"/>
    <lineage>
        <taxon>Bacteria</taxon>
        <taxon>Pseudomonadati</taxon>
        <taxon>Pseudomonadota</taxon>
        <taxon>Betaproteobacteria</taxon>
        <taxon>Burkholderiales</taxon>
        <taxon>Comamonadaceae</taxon>
        <taxon>Ramlibacter</taxon>
    </lineage>
</organism>
<dbReference type="InterPro" id="IPR011006">
    <property type="entry name" value="CheY-like_superfamily"/>
</dbReference>
<dbReference type="InterPro" id="IPR050595">
    <property type="entry name" value="Bact_response_regulator"/>
</dbReference>
<dbReference type="SUPFAM" id="SSF52172">
    <property type="entry name" value="CheY-like"/>
    <property type="match status" value="1"/>
</dbReference>
<accession>A0A4Z0BUX8</accession>
<dbReference type="PANTHER" id="PTHR44591:SF3">
    <property type="entry name" value="RESPONSE REGULATORY DOMAIN-CONTAINING PROTEIN"/>
    <property type="match status" value="1"/>
</dbReference>
<feature type="domain" description="Response regulatory" evidence="3">
    <location>
        <begin position="27"/>
        <end position="142"/>
    </location>
</feature>
<gene>
    <name evidence="4" type="ORF">EZ313_14775</name>
</gene>
<dbReference type="PROSITE" id="PS50110">
    <property type="entry name" value="RESPONSE_REGULATORY"/>
    <property type="match status" value="1"/>
</dbReference>
<dbReference type="PANTHER" id="PTHR44591">
    <property type="entry name" value="STRESS RESPONSE REGULATOR PROTEIN 1"/>
    <property type="match status" value="1"/>
</dbReference>
<name>A0A4Z0BUX8_9BURK</name>
<keyword evidence="5" id="KW-1185">Reference proteome</keyword>
<dbReference type="GO" id="GO:0000160">
    <property type="term" value="P:phosphorelay signal transduction system"/>
    <property type="evidence" value="ECO:0007669"/>
    <property type="project" value="InterPro"/>
</dbReference>
<evidence type="ECO:0000313" key="5">
    <source>
        <dbReference type="Proteomes" id="UP000298180"/>
    </source>
</evidence>
<dbReference type="EMBL" id="SMLM01000002">
    <property type="protein sequence ID" value="TFZ02522.1"/>
    <property type="molecule type" value="Genomic_DNA"/>
</dbReference>
<dbReference type="OrthoDB" id="9179585at2"/>
<dbReference type="SMART" id="SM00448">
    <property type="entry name" value="REC"/>
    <property type="match status" value="1"/>
</dbReference>
<keyword evidence="1 2" id="KW-0597">Phosphoprotein</keyword>
<protein>
    <submittedName>
        <fullName evidence="4">Response regulator</fullName>
    </submittedName>
</protein>
<dbReference type="AlphaFoldDB" id="A0A4Z0BUX8"/>
<feature type="modified residue" description="4-aspartylphosphate" evidence="2">
    <location>
        <position position="76"/>
    </location>
</feature>
<dbReference type="Proteomes" id="UP000298180">
    <property type="component" value="Unassembled WGS sequence"/>
</dbReference>
<evidence type="ECO:0000256" key="1">
    <source>
        <dbReference type="ARBA" id="ARBA00022553"/>
    </source>
</evidence>